<evidence type="ECO:0008006" key="3">
    <source>
        <dbReference type="Google" id="ProtNLM"/>
    </source>
</evidence>
<name>A0A2U3BCN7_9VIBR</name>
<dbReference type="RefSeq" id="WP_109318892.1">
    <property type="nucleotide sequence ID" value="NZ_QFWT01000002.1"/>
</dbReference>
<gene>
    <name evidence="1" type="ORF">DI392_05470</name>
</gene>
<dbReference type="OrthoDB" id="9152227at2"/>
<comment type="caution">
    <text evidence="1">The sequence shown here is derived from an EMBL/GenBank/DDBJ whole genome shotgun (WGS) entry which is preliminary data.</text>
</comment>
<evidence type="ECO:0000313" key="2">
    <source>
        <dbReference type="Proteomes" id="UP000245362"/>
    </source>
</evidence>
<sequence length="268" mass="30659">MSHKYVITTGWWCGEKTELNKLRVEYGASEIRSVSFFDKWFAAIDKYTNPIKILVVDSASPTLPNLPEDKRIELLSVDENSGHSTSHKGKYAGVTRAHIAGMVYAISCEADYWVYVEQDALVYGNDIIEYAISSNSSKDFIFGNGDGTGQPMQQSLMIIKTAAIPDFLRRLTNIKSRDAIISPETKFAIASSRVLSFLPEFIFYQNDGSSFYHKVINKFRKYLFILFKGYTDLPYGYGRQRPINFDSKRFYFQHGSQEELDAYDEIDK</sequence>
<proteinExistence type="predicted"/>
<dbReference type="AlphaFoldDB" id="A0A2U3BCN7"/>
<protein>
    <recommendedName>
        <fullName evidence="3">Glycosyl transferase</fullName>
    </recommendedName>
</protein>
<evidence type="ECO:0000313" key="1">
    <source>
        <dbReference type="EMBL" id="PWI34556.1"/>
    </source>
</evidence>
<accession>A0A2U3BCN7</accession>
<keyword evidence="2" id="KW-1185">Reference proteome</keyword>
<dbReference type="Proteomes" id="UP000245362">
    <property type="component" value="Unassembled WGS sequence"/>
</dbReference>
<dbReference type="EMBL" id="QFWT01000002">
    <property type="protein sequence ID" value="PWI34556.1"/>
    <property type="molecule type" value="Genomic_DNA"/>
</dbReference>
<organism evidence="1 2">
    <name type="scientific">Vibrio albus</name>
    <dbReference type="NCBI Taxonomy" id="2200953"/>
    <lineage>
        <taxon>Bacteria</taxon>
        <taxon>Pseudomonadati</taxon>
        <taxon>Pseudomonadota</taxon>
        <taxon>Gammaproteobacteria</taxon>
        <taxon>Vibrionales</taxon>
        <taxon>Vibrionaceae</taxon>
        <taxon>Vibrio</taxon>
    </lineage>
</organism>
<reference evidence="1 2" key="1">
    <citation type="submission" date="2018-05" db="EMBL/GenBank/DDBJ databases">
        <title>Vibrio limimaris sp. nov., isolated from marine sediment.</title>
        <authorList>
            <person name="Li C.-M."/>
        </authorList>
    </citation>
    <scope>NUCLEOTIDE SEQUENCE [LARGE SCALE GENOMIC DNA]</scope>
    <source>
        <strain evidence="1 2">E4404</strain>
    </source>
</reference>